<dbReference type="InterPro" id="IPR035421">
    <property type="entry name" value="Terminase_6C"/>
</dbReference>
<dbReference type="AlphaFoldDB" id="A0A0S4Q2M4"/>
<evidence type="ECO:0000256" key="1">
    <source>
        <dbReference type="ARBA" id="ARBA00022612"/>
    </source>
</evidence>
<sequence>MMGGRGSGKTRAGAEWVRALALGRPPAAAAPLSPIALVGETSADVREVMVEGVSGLMRIHPRGERPQWLPSRRRLEWPNGAVAQAFSADDPEQLRGPQFAAAWCDEIAKWSRAEQAFDMLQFALRLGEAPRQVVTTTPRAVPMVRRLLADPRVAVTRMTTAENALNLAPRFLDTVVARYRGTRLGRQELLGELIEDRPGTLFPRDVIERGRVAAAPPLPRVVVAVDPPASAHRASDACGIVAAGRAEDGRLYVLADRTARGLRPAQWAARALALYRQLEADALVAEANQGGEMVRAVLAEADPAVPVRLVHARRGKWLRAEPVAQLYEQGKVAHVGAFPELEDEMADFAHDGLSDGRSPDRLDALVWALATLTEPATRPRVRRM</sequence>
<dbReference type="EMBL" id="LN907867">
    <property type="protein sequence ID" value="CUU42798.1"/>
    <property type="molecule type" value="Genomic_DNA"/>
</dbReference>
<dbReference type="Proteomes" id="UP000065734">
    <property type="component" value="Chromosome I"/>
</dbReference>
<dbReference type="STRING" id="1079.BVIR_2367"/>
<dbReference type="Pfam" id="PF17289">
    <property type="entry name" value="Terminase_6C"/>
    <property type="match status" value="1"/>
</dbReference>
<accession>A0A0S4Q2M4</accession>
<name>A0A0S4Q2M4_BLAVI</name>
<evidence type="ECO:0000313" key="3">
    <source>
        <dbReference type="EMBL" id="CUU42798.1"/>
    </source>
</evidence>
<reference evidence="4" key="1">
    <citation type="journal article" date="2016" name="Genome Announc.">
        <title>Revised genome sequence of the purple photosynthetic bacterium Blastochloris viridis.</title>
        <authorList>
            <person name="Liu L.N."/>
            <person name="Faulkner M."/>
            <person name="Liu X."/>
            <person name="Huang F."/>
            <person name="Darby A.C."/>
            <person name="Hall N."/>
        </authorList>
    </citation>
    <scope>NUCLEOTIDE SEQUENCE [LARGE SCALE GENOMIC DNA]</scope>
    <source>
        <strain evidence="4">ATCC 19567 / DSM 133 / F</strain>
    </source>
</reference>
<evidence type="ECO:0000313" key="4">
    <source>
        <dbReference type="Proteomes" id="UP000065734"/>
    </source>
</evidence>
<dbReference type="PATRIC" id="fig|1079.7.peg.1903"/>
<gene>
    <name evidence="3" type="ORF">BVIRIDIS_18130</name>
</gene>
<organism evidence="3 4">
    <name type="scientific">Blastochloris viridis</name>
    <name type="common">Rhodopseudomonas viridis</name>
    <dbReference type="NCBI Taxonomy" id="1079"/>
    <lineage>
        <taxon>Bacteria</taxon>
        <taxon>Pseudomonadati</taxon>
        <taxon>Pseudomonadota</taxon>
        <taxon>Alphaproteobacteria</taxon>
        <taxon>Hyphomicrobiales</taxon>
        <taxon>Blastochloridaceae</taxon>
        <taxon>Blastochloris</taxon>
    </lineage>
</organism>
<dbReference type="Gene3D" id="3.40.50.300">
    <property type="entry name" value="P-loop containing nucleotide triphosphate hydrolases"/>
    <property type="match status" value="1"/>
</dbReference>
<keyword evidence="4" id="KW-1185">Reference proteome</keyword>
<feature type="domain" description="Terminase large subunit gp17-like C-terminal" evidence="2">
    <location>
        <begin position="224"/>
        <end position="370"/>
    </location>
</feature>
<dbReference type="Gene3D" id="3.30.420.240">
    <property type="match status" value="1"/>
</dbReference>
<dbReference type="InterPro" id="IPR027417">
    <property type="entry name" value="P-loop_NTPase"/>
</dbReference>
<dbReference type="Pfam" id="PF03237">
    <property type="entry name" value="Terminase_6N"/>
    <property type="match status" value="1"/>
</dbReference>
<protein>
    <recommendedName>
        <fullName evidence="2">Terminase large subunit gp17-like C-terminal domain-containing protein</fullName>
    </recommendedName>
</protein>
<proteinExistence type="predicted"/>
<keyword evidence="1" id="KW-1188">Viral release from host cell</keyword>
<evidence type="ECO:0000259" key="2">
    <source>
        <dbReference type="Pfam" id="PF17289"/>
    </source>
</evidence>